<dbReference type="Proteomes" id="UP000799118">
    <property type="component" value="Unassembled WGS sequence"/>
</dbReference>
<reference evidence="1" key="1">
    <citation type="journal article" date="2019" name="Environ. Microbiol.">
        <title>Fungal ecological strategies reflected in gene transcription - a case study of two litter decomposers.</title>
        <authorList>
            <person name="Barbi F."/>
            <person name="Kohler A."/>
            <person name="Barry K."/>
            <person name="Baskaran P."/>
            <person name="Daum C."/>
            <person name="Fauchery L."/>
            <person name="Ihrmark K."/>
            <person name="Kuo A."/>
            <person name="LaButti K."/>
            <person name="Lipzen A."/>
            <person name="Morin E."/>
            <person name="Grigoriev I.V."/>
            <person name="Henrissat B."/>
            <person name="Lindahl B."/>
            <person name="Martin F."/>
        </authorList>
    </citation>
    <scope>NUCLEOTIDE SEQUENCE</scope>
    <source>
        <strain evidence="1">JB14</strain>
    </source>
</reference>
<accession>A0A6A4HB06</accession>
<proteinExistence type="predicted"/>
<organism evidence="1 2">
    <name type="scientific">Gymnopus androsaceus JB14</name>
    <dbReference type="NCBI Taxonomy" id="1447944"/>
    <lineage>
        <taxon>Eukaryota</taxon>
        <taxon>Fungi</taxon>
        <taxon>Dikarya</taxon>
        <taxon>Basidiomycota</taxon>
        <taxon>Agaricomycotina</taxon>
        <taxon>Agaricomycetes</taxon>
        <taxon>Agaricomycetidae</taxon>
        <taxon>Agaricales</taxon>
        <taxon>Marasmiineae</taxon>
        <taxon>Omphalotaceae</taxon>
        <taxon>Gymnopus</taxon>
    </lineage>
</organism>
<dbReference type="EMBL" id="ML769530">
    <property type="protein sequence ID" value="KAE9395479.1"/>
    <property type="molecule type" value="Genomic_DNA"/>
</dbReference>
<dbReference type="AlphaFoldDB" id="A0A6A4HB06"/>
<keyword evidence="2" id="KW-1185">Reference proteome</keyword>
<sequence>MANHIYDFLKLFGPVISWWCFPFERLIGPLESTIMKSQLRVANICHWLRRTDCPEALKQLKILFEKSFVPTESPEEHFKPGSHRSYVKRNGAVFSPYTTHEGNATIIYRPHPNENPTAGRIEQIDNIVTLNGTHTRLLVRAHLPLPKASYDPFRIFPDFPAKTYSTHMKDSLDVVDLDNVVIHAARFDFSHNHFCLSELVTNIMLGMKFGLLAKLSSSHSSVQKPALSNNVSPTLIFNISLSVS</sequence>
<name>A0A6A4HB06_9AGAR</name>
<protein>
    <submittedName>
        <fullName evidence="1">Uncharacterized protein</fullName>
    </submittedName>
</protein>
<dbReference type="OrthoDB" id="3269001at2759"/>
<evidence type="ECO:0000313" key="1">
    <source>
        <dbReference type="EMBL" id="KAE9395479.1"/>
    </source>
</evidence>
<gene>
    <name evidence="1" type="ORF">BT96DRAFT_977951</name>
</gene>
<evidence type="ECO:0000313" key="2">
    <source>
        <dbReference type="Proteomes" id="UP000799118"/>
    </source>
</evidence>